<comment type="caution">
    <text evidence="1">The sequence shown here is derived from an EMBL/GenBank/DDBJ whole genome shotgun (WGS) entry which is preliminary data.</text>
</comment>
<dbReference type="EMBL" id="JBJUIK010000012">
    <property type="protein sequence ID" value="KAL3511275.1"/>
    <property type="molecule type" value="Genomic_DNA"/>
</dbReference>
<dbReference type="Proteomes" id="UP001630127">
    <property type="component" value="Unassembled WGS sequence"/>
</dbReference>
<proteinExistence type="predicted"/>
<keyword evidence="2" id="KW-1185">Reference proteome</keyword>
<organism evidence="1 2">
    <name type="scientific">Cinchona calisaya</name>
    <dbReference type="NCBI Taxonomy" id="153742"/>
    <lineage>
        <taxon>Eukaryota</taxon>
        <taxon>Viridiplantae</taxon>
        <taxon>Streptophyta</taxon>
        <taxon>Embryophyta</taxon>
        <taxon>Tracheophyta</taxon>
        <taxon>Spermatophyta</taxon>
        <taxon>Magnoliopsida</taxon>
        <taxon>eudicotyledons</taxon>
        <taxon>Gunneridae</taxon>
        <taxon>Pentapetalae</taxon>
        <taxon>asterids</taxon>
        <taxon>lamiids</taxon>
        <taxon>Gentianales</taxon>
        <taxon>Rubiaceae</taxon>
        <taxon>Cinchonoideae</taxon>
        <taxon>Cinchoneae</taxon>
        <taxon>Cinchona</taxon>
    </lineage>
</organism>
<evidence type="ECO:0000313" key="2">
    <source>
        <dbReference type="Proteomes" id="UP001630127"/>
    </source>
</evidence>
<sequence>MTAQAQKRRKKAASSLGESEAFVYSKDVSGTPLRTMKETSNAQVFSNHYLDGNSSSNITLTPTTIKLNDLDTINDNNEFDEVVDLEKTSDIVVSPLNEKGVNDLDTGPRSRELCRNMFMGRPLFGDLLAPKVRVNMCRTNTPFAGMPPEYSYLHRVKQHHSMIAPKSNWFSKAKHVSEKVLVKNPQMRMSERI</sequence>
<evidence type="ECO:0000313" key="1">
    <source>
        <dbReference type="EMBL" id="KAL3511275.1"/>
    </source>
</evidence>
<name>A0ABD2YYT4_9GENT</name>
<accession>A0ABD2YYT4</accession>
<protein>
    <submittedName>
        <fullName evidence="1">Uncharacterized protein</fullName>
    </submittedName>
</protein>
<gene>
    <name evidence="1" type="ORF">ACH5RR_030676</name>
</gene>
<dbReference type="AlphaFoldDB" id="A0ABD2YYT4"/>
<reference evidence="1 2" key="1">
    <citation type="submission" date="2024-11" db="EMBL/GenBank/DDBJ databases">
        <title>A near-complete genome assembly of Cinchona calisaya.</title>
        <authorList>
            <person name="Lian D.C."/>
            <person name="Zhao X.W."/>
            <person name="Wei L."/>
        </authorList>
    </citation>
    <scope>NUCLEOTIDE SEQUENCE [LARGE SCALE GENOMIC DNA]</scope>
    <source>
        <tissue evidence="1">Nenye</tissue>
    </source>
</reference>